<evidence type="ECO:0000313" key="1">
    <source>
        <dbReference type="EMBL" id="EXC17579.1"/>
    </source>
</evidence>
<accession>W9SMS3</accession>
<gene>
    <name evidence="1" type="ORF">L484_012371</name>
</gene>
<sequence>MAGSDVTCQTTGHSLADYGCQRLHHWTLEFYCRSLENLPAAAGAPPASWRSETTNIL</sequence>
<protein>
    <submittedName>
        <fullName evidence="1">Uncharacterized protein</fullName>
    </submittedName>
</protein>
<proteinExistence type="predicted"/>
<name>W9SMS3_9ROSA</name>
<dbReference type="AlphaFoldDB" id="W9SMS3"/>
<organism evidence="1 2">
    <name type="scientific">Morus notabilis</name>
    <dbReference type="NCBI Taxonomy" id="981085"/>
    <lineage>
        <taxon>Eukaryota</taxon>
        <taxon>Viridiplantae</taxon>
        <taxon>Streptophyta</taxon>
        <taxon>Embryophyta</taxon>
        <taxon>Tracheophyta</taxon>
        <taxon>Spermatophyta</taxon>
        <taxon>Magnoliopsida</taxon>
        <taxon>eudicotyledons</taxon>
        <taxon>Gunneridae</taxon>
        <taxon>Pentapetalae</taxon>
        <taxon>rosids</taxon>
        <taxon>fabids</taxon>
        <taxon>Rosales</taxon>
        <taxon>Moraceae</taxon>
        <taxon>Moreae</taxon>
        <taxon>Morus</taxon>
    </lineage>
</organism>
<dbReference type="Proteomes" id="UP000030645">
    <property type="component" value="Unassembled WGS sequence"/>
</dbReference>
<evidence type="ECO:0000313" key="2">
    <source>
        <dbReference type="Proteomes" id="UP000030645"/>
    </source>
</evidence>
<keyword evidence="2" id="KW-1185">Reference proteome</keyword>
<reference evidence="2" key="1">
    <citation type="submission" date="2013-01" db="EMBL/GenBank/DDBJ databases">
        <title>Draft Genome Sequence of a Mulberry Tree, Morus notabilis C.K. Schneid.</title>
        <authorList>
            <person name="He N."/>
            <person name="Zhao S."/>
        </authorList>
    </citation>
    <scope>NUCLEOTIDE SEQUENCE</scope>
</reference>
<dbReference type="EMBL" id="KE345815">
    <property type="protein sequence ID" value="EXC17579.1"/>
    <property type="molecule type" value="Genomic_DNA"/>
</dbReference>